<feature type="transmembrane region" description="Helical" evidence="4">
    <location>
        <begin position="66"/>
        <end position="90"/>
    </location>
</feature>
<dbReference type="PROSITE" id="PS50999">
    <property type="entry name" value="COX2_TM"/>
    <property type="match status" value="1"/>
</dbReference>
<keyword evidence="4" id="KW-1133">Transmembrane helix</keyword>
<reference evidence="6" key="1">
    <citation type="submission" date="2018-05" db="EMBL/GenBank/DDBJ databases">
        <authorList>
            <person name="Lanie J.A."/>
            <person name="Ng W.-L."/>
            <person name="Kazmierczak K.M."/>
            <person name="Andrzejewski T.M."/>
            <person name="Davidsen T.M."/>
            <person name="Wayne K.J."/>
            <person name="Tettelin H."/>
            <person name="Glass J.I."/>
            <person name="Rusch D."/>
            <person name="Podicherti R."/>
            <person name="Tsui H.-C.T."/>
            <person name="Winkler M.E."/>
        </authorList>
    </citation>
    <scope>NUCLEOTIDE SEQUENCE</scope>
</reference>
<evidence type="ECO:0000313" key="6">
    <source>
        <dbReference type="EMBL" id="SVB19633.1"/>
    </source>
</evidence>
<dbReference type="GO" id="GO:0016020">
    <property type="term" value="C:membrane"/>
    <property type="evidence" value="ECO:0007669"/>
    <property type="project" value="UniProtKB-SubCell"/>
</dbReference>
<protein>
    <recommendedName>
        <fullName evidence="5">Cytochrome oxidase subunit II transmembrane region profile domain-containing protein</fullName>
    </recommendedName>
</protein>
<evidence type="ECO:0000256" key="3">
    <source>
        <dbReference type="ARBA" id="ARBA00023136"/>
    </source>
</evidence>
<dbReference type="AlphaFoldDB" id="A0A382C2T4"/>
<evidence type="ECO:0000259" key="5">
    <source>
        <dbReference type="PROSITE" id="PS50999"/>
    </source>
</evidence>
<dbReference type="Gene3D" id="1.10.287.90">
    <property type="match status" value="1"/>
</dbReference>
<evidence type="ECO:0000256" key="4">
    <source>
        <dbReference type="SAM" id="Phobius"/>
    </source>
</evidence>
<name>A0A382C2T4_9ZZZZ</name>
<keyword evidence="2 4" id="KW-0812">Transmembrane</keyword>
<feature type="domain" description="Cytochrome oxidase subunit II transmembrane region profile" evidence="5">
    <location>
        <begin position="1"/>
        <end position="96"/>
    </location>
</feature>
<dbReference type="SUPFAM" id="SSF81464">
    <property type="entry name" value="Cytochrome c oxidase subunit II-like, transmembrane region"/>
    <property type="match status" value="1"/>
</dbReference>
<evidence type="ECO:0000256" key="1">
    <source>
        <dbReference type="ARBA" id="ARBA00004141"/>
    </source>
</evidence>
<sequence>MNKGFQLHPDQASTFAPELDLLYFFVVIVSIFFLVLITVLIYAFAVKYRRRSDDERPALIHGSLPLEIAWSVIPLALMMIMFGWGTWLFFKVYQVPEGALEI</sequence>
<feature type="transmembrane region" description="Helical" evidence="4">
    <location>
        <begin position="22"/>
        <end position="45"/>
    </location>
</feature>
<organism evidence="6">
    <name type="scientific">marine metagenome</name>
    <dbReference type="NCBI Taxonomy" id="408172"/>
    <lineage>
        <taxon>unclassified sequences</taxon>
        <taxon>metagenomes</taxon>
        <taxon>ecological metagenomes</taxon>
    </lineage>
</organism>
<comment type="subcellular location">
    <subcellularLocation>
        <location evidence="1">Membrane</location>
        <topology evidence="1">Multi-pass membrane protein</topology>
    </subcellularLocation>
</comment>
<dbReference type="InterPro" id="IPR036257">
    <property type="entry name" value="Cyt_c_oxidase_su2_TM_sf"/>
</dbReference>
<accession>A0A382C2T4</accession>
<dbReference type="GO" id="GO:0022900">
    <property type="term" value="P:electron transport chain"/>
    <property type="evidence" value="ECO:0007669"/>
    <property type="project" value="InterPro"/>
</dbReference>
<evidence type="ECO:0000256" key="2">
    <source>
        <dbReference type="ARBA" id="ARBA00022692"/>
    </source>
</evidence>
<gene>
    <name evidence="6" type="ORF">METZ01_LOCUS172487</name>
</gene>
<feature type="non-terminal residue" evidence="6">
    <location>
        <position position="102"/>
    </location>
</feature>
<keyword evidence="3 4" id="KW-0472">Membrane</keyword>
<dbReference type="EMBL" id="UINC01032262">
    <property type="protein sequence ID" value="SVB19633.1"/>
    <property type="molecule type" value="Genomic_DNA"/>
</dbReference>
<dbReference type="Pfam" id="PF02790">
    <property type="entry name" value="COX2_TM"/>
    <property type="match status" value="1"/>
</dbReference>
<proteinExistence type="predicted"/>
<dbReference type="InterPro" id="IPR011759">
    <property type="entry name" value="Cyt_c_oxidase_su2_TM_dom"/>
</dbReference>